<dbReference type="Proteomes" id="UP000499080">
    <property type="component" value="Unassembled WGS sequence"/>
</dbReference>
<protein>
    <submittedName>
        <fullName evidence="1">Uncharacterized protein</fullName>
    </submittedName>
</protein>
<organism evidence="1 2">
    <name type="scientific">Araneus ventricosus</name>
    <name type="common">Orbweaver spider</name>
    <name type="synonym">Epeira ventricosa</name>
    <dbReference type="NCBI Taxonomy" id="182803"/>
    <lineage>
        <taxon>Eukaryota</taxon>
        <taxon>Metazoa</taxon>
        <taxon>Ecdysozoa</taxon>
        <taxon>Arthropoda</taxon>
        <taxon>Chelicerata</taxon>
        <taxon>Arachnida</taxon>
        <taxon>Araneae</taxon>
        <taxon>Araneomorphae</taxon>
        <taxon>Entelegynae</taxon>
        <taxon>Araneoidea</taxon>
        <taxon>Araneidae</taxon>
        <taxon>Araneus</taxon>
    </lineage>
</organism>
<dbReference type="PANTHER" id="PTHR22954">
    <property type="entry name" value="RETROVIRAL PROTEASE-RELATED"/>
    <property type="match status" value="1"/>
</dbReference>
<dbReference type="AlphaFoldDB" id="A0A4Y2PLQ0"/>
<keyword evidence="2" id="KW-1185">Reference proteome</keyword>
<comment type="caution">
    <text evidence="1">The sequence shown here is derived from an EMBL/GenBank/DDBJ whole genome shotgun (WGS) entry which is preliminary data.</text>
</comment>
<dbReference type="Pfam" id="PF03564">
    <property type="entry name" value="DUF1759"/>
    <property type="match status" value="1"/>
</dbReference>
<dbReference type="EMBL" id="BGPR01011385">
    <property type="protein sequence ID" value="GBN51036.1"/>
    <property type="molecule type" value="Genomic_DNA"/>
</dbReference>
<evidence type="ECO:0000313" key="2">
    <source>
        <dbReference type="Proteomes" id="UP000499080"/>
    </source>
</evidence>
<gene>
    <name evidence="1" type="ORF">AVEN_203211_1</name>
</gene>
<reference evidence="1 2" key="1">
    <citation type="journal article" date="2019" name="Sci. Rep.">
        <title>Orb-weaving spider Araneus ventricosus genome elucidates the spidroin gene catalogue.</title>
        <authorList>
            <person name="Kono N."/>
            <person name="Nakamura H."/>
            <person name="Ohtoshi R."/>
            <person name="Moran D.A.P."/>
            <person name="Shinohara A."/>
            <person name="Yoshida Y."/>
            <person name="Fujiwara M."/>
            <person name="Mori M."/>
            <person name="Tomita M."/>
            <person name="Arakawa K."/>
        </authorList>
    </citation>
    <scope>NUCLEOTIDE SEQUENCE [LARGE SCALE GENOMIC DNA]</scope>
</reference>
<name>A0A4Y2PLQ0_ARAVE</name>
<dbReference type="InterPro" id="IPR005312">
    <property type="entry name" value="DUF1759"/>
</dbReference>
<evidence type="ECO:0000313" key="1">
    <source>
        <dbReference type="EMBL" id="GBN51036.1"/>
    </source>
</evidence>
<proteinExistence type="predicted"/>
<dbReference type="PANTHER" id="PTHR22954:SF3">
    <property type="entry name" value="PROTEIN CBG08539"/>
    <property type="match status" value="1"/>
</dbReference>
<accession>A0A4Y2PLQ0</accession>
<sequence>MKECEHKESSKVAAQLKFNQNKVDQQVITSNISSLRIHENATTDEQSNSLGSSTISCDVLGNRNISVKAIKLPTLAVGKYYGDPCSWLEFWNRFRNSIDNNIVLSKVDKVSNLKGLLGHAVANAINGFAHSDENYDQALNLLKQRFGREEIVINAHMAKLLNLIQVKDWNIIYGLRKLYDTGEVQIRSLESLKVTSGM</sequence>
<dbReference type="OrthoDB" id="6431421at2759"/>